<dbReference type="Pfam" id="PF00639">
    <property type="entry name" value="Rotamase"/>
    <property type="match status" value="1"/>
</dbReference>
<comment type="similarity">
    <text evidence="2">Belongs to the PpiC/parvulin rotamase family.</text>
</comment>
<evidence type="ECO:0000313" key="7">
    <source>
        <dbReference type="EMBL" id="OGG96289.1"/>
    </source>
</evidence>
<dbReference type="SUPFAM" id="SSF54534">
    <property type="entry name" value="FKBP-like"/>
    <property type="match status" value="1"/>
</dbReference>
<sequence length="323" mass="37140">MKTKFYIWAFWTLLVFLGGCDQEEKNLGGLVPEDETIGIVNNERIPLQKFQLRFQSYIKSYPNLIPPGTNNHQDIKTIVINRMIEEELILQEASRKGIRVSKEELENAVEEALSPYPNANFDRELASKNLSKEQWKDRLMVMLLTTKLIDQEVNRRISISKRELAAYYAIHKNDLKIPFAVKVRNITLATESEAKALHQQIERGGDLLELIRQHSTSPDRVNDGDMGFIEKNEMPPEIESAIFALGPNKKISPPIHSQDGYHIFVWVKTQQSFKPSLEESKDTIANILVAERQDEAYAAWLERLKENATITIDQDMLKTEEGF</sequence>
<dbReference type="Pfam" id="PF13623">
    <property type="entry name" value="SurA_N_2"/>
    <property type="match status" value="1"/>
</dbReference>
<dbReference type="PANTHER" id="PTHR47245">
    <property type="entry name" value="PEPTIDYLPROLYL ISOMERASE"/>
    <property type="match status" value="1"/>
</dbReference>
<accession>A0A1F6GDU5</accession>
<reference evidence="7 8" key="1">
    <citation type="journal article" date="2016" name="Nat. Commun.">
        <title>Thousands of microbial genomes shed light on interconnected biogeochemical processes in an aquifer system.</title>
        <authorList>
            <person name="Anantharaman K."/>
            <person name="Brown C.T."/>
            <person name="Hug L.A."/>
            <person name="Sharon I."/>
            <person name="Castelle C.J."/>
            <person name="Probst A.J."/>
            <person name="Thomas B.C."/>
            <person name="Singh A."/>
            <person name="Wilkins M.J."/>
            <person name="Karaoz U."/>
            <person name="Brodie E.L."/>
            <person name="Williams K.H."/>
            <person name="Hubbard S.S."/>
            <person name="Banfield J.F."/>
        </authorList>
    </citation>
    <scope>NUCLEOTIDE SEQUENCE [LARGE SCALE GENOMIC DNA]</scope>
</reference>
<evidence type="ECO:0000256" key="2">
    <source>
        <dbReference type="ARBA" id="ARBA00007656"/>
    </source>
</evidence>
<evidence type="ECO:0000313" key="8">
    <source>
        <dbReference type="Proteomes" id="UP000178449"/>
    </source>
</evidence>
<evidence type="ECO:0000256" key="1">
    <source>
        <dbReference type="ARBA" id="ARBA00000971"/>
    </source>
</evidence>
<evidence type="ECO:0000256" key="4">
    <source>
        <dbReference type="ARBA" id="ARBA00023110"/>
    </source>
</evidence>
<dbReference type="PROSITE" id="PS51257">
    <property type="entry name" value="PROKAR_LIPOPROTEIN"/>
    <property type="match status" value="1"/>
</dbReference>
<protein>
    <recommendedName>
        <fullName evidence="3">peptidylprolyl isomerase</fullName>
        <ecNumber evidence="3">5.2.1.8</ecNumber>
    </recommendedName>
</protein>
<dbReference type="STRING" id="1817772.A2527_02225"/>
<keyword evidence="4 5" id="KW-0697">Rotamase</keyword>
<proteinExistence type="inferred from homology"/>
<dbReference type="AlphaFoldDB" id="A0A1F6GDU5"/>
<dbReference type="EC" id="5.2.1.8" evidence="3"/>
<comment type="catalytic activity">
    <reaction evidence="1">
        <text>[protein]-peptidylproline (omega=180) = [protein]-peptidylproline (omega=0)</text>
        <dbReference type="Rhea" id="RHEA:16237"/>
        <dbReference type="Rhea" id="RHEA-COMP:10747"/>
        <dbReference type="Rhea" id="RHEA-COMP:10748"/>
        <dbReference type="ChEBI" id="CHEBI:83833"/>
        <dbReference type="ChEBI" id="CHEBI:83834"/>
        <dbReference type="EC" id="5.2.1.8"/>
    </reaction>
</comment>
<organism evidence="7 8">
    <name type="scientific">Candidatus Lambdaproteobacteria bacterium RIFOXYD2_FULL_50_16</name>
    <dbReference type="NCBI Taxonomy" id="1817772"/>
    <lineage>
        <taxon>Bacteria</taxon>
        <taxon>Pseudomonadati</taxon>
        <taxon>Pseudomonadota</taxon>
        <taxon>Candidatus Lambdaproteobacteria</taxon>
    </lineage>
</organism>
<dbReference type="Gene3D" id="1.10.4030.10">
    <property type="entry name" value="Porin chaperone SurA, peptide-binding domain"/>
    <property type="match status" value="1"/>
</dbReference>
<dbReference type="InterPro" id="IPR046357">
    <property type="entry name" value="PPIase_dom_sf"/>
</dbReference>
<dbReference type="EMBL" id="MFNE01000016">
    <property type="protein sequence ID" value="OGG96289.1"/>
    <property type="molecule type" value="Genomic_DNA"/>
</dbReference>
<evidence type="ECO:0000256" key="3">
    <source>
        <dbReference type="ARBA" id="ARBA00013194"/>
    </source>
</evidence>
<keyword evidence="5" id="KW-0413">Isomerase</keyword>
<dbReference type="Proteomes" id="UP000178449">
    <property type="component" value="Unassembled WGS sequence"/>
</dbReference>
<gene>
    <name evidence="7" type="ORF">A2527_02225</name>
</gene>
<evidence type="ECO:0000256" key="5">
    <source>
        <dbReference type="PROSITE-ProRule" id="PRU00278"/>
    </source>
</evidence>
<dbReference type="InterPro" id="IPR050245">
    <property type="entry name" value="PrsA_foldase"/>
</dbReference>
<dbReference type="GO" id="GO:0003755">
    <property type="term" value="F:peptidyl-prolyl cis-trans isomerase activity"/>
    <property type="evidence" value="ECO:0007669"/>
    <property type="project" value="UniProtKB-KW"/>
</dbReference>
<dbReference type="InterPro" id="IPR000297">
    <property type="entry name" value="PPIase_PpiC"/>
</dbReference>
<dbReference type="PANTHER" id="PTHR47245:SF2">
    <property type="entry name" value="PEPTIDYL-PROLYL CIS-TRANS ISOMERASE HP_0175-RELATED"/>
    <property type="match status" value="1"/>
</dbReference>
<dbReference type="PROSITE" id="PS50198">
    <property type="entry name" value="PPIC_PPIASE_2"/>
    <property type="match status" value="1"/>
</dbReference>
<dbReference type="SUPFAM" id="SSF109998">
    <property type="entry name" value="Triger factor/SurA peptide-binding domain-like"/>
    <property type="match status" value="1"/>
</dbReference>
<dbReference type="InterPro" id="IPR027304">
    <property type="entry name" value="Trigger_fact/SurA_dom_sf"/>
</dbReference>
<evidence type="ECO:0000259" key="6">
    <source>
        <dbReference type="PROSITE" id="PS50198"/>
    </source>
</evidence>
<feature type="domain" description="PpiC" evidence="6">
    <location>
        <begin position="178"/>
        <end position="264"/>
    </location>
</feature>
<dbReference type="Gene3D" id="3.10.50.40">
    <property type="match status" value="1"/>
</dbReference>
<name>A0A1F6GDU5_9PROT</name>
<comment type="caution">
    <text evidence="7">The sequence shown here is derived from an EMBL/GenBank/DDBJ whole genome shotgun (WGS) entry which is preliminary data.</text>
</comment>